<keyword evidence="3" id="KW-1185">Reference proteome</keyword>
<sequence length="73" mass="7539">MSATRARRTAQERRASNDTAVGLPPGILGGTFNDGSAALATHELDSAQFCAVDRARTSAAEFGIDSNGGLETE</sequence>
<dbReference type="AlphaFoldDB" id="A0A7M2T5V3"/>
<dbReference type="KEGG" id="schf:IPT68_25305"/>
<reference evidence="2 3" key="1">
    <citation type="submission" date="2020-10" db="EMBL/GenBank/DDBJ databases">
        <title>Streptomyces chromofuscus complate genome analysis.</title>
        <authorList>
            <person name="Anwar N."/>
        </authorList>
    </citation>
    <scope>NUCLEOTIDE SEQUENCE [LARGE SCALE GENOMIC DNA]</scope>
    <source>
        <strain evidence="2 3">DSM 40273</strain>
    </source>
</reference>
<proteinExistence type="predicted"/>
<name>A0A7M2T5V3_STRCW</name>
<protein>
    <submittedName>
        <fullName evidence="2">Uncharacterized protein</fullName>
    </submittedName>
</protein>
<gene>
    <name evidence="2" type="ORF">IPT68_25305</name>
</gene>
<dbReference type="EMBL" id="CP063374">
    <property type="protein sequence ID" value="QOV43068.1"/>
    <property type="molecule type" value="Genomic_DNA"/>
</dbReference>
<evidence type="ECO:0000313" key="3">
    <source>
        <dbReference type="Proteomes" id="UP000594008"/>
    </source>
</evidence>
<feature type="region of interest" description="Disordered" evidence="1">
    <location>
        <begin position="1"/>
        <end position="26"/>
    </location>
</feature>
<evidence type="ECO:0000256" key="1">
    <source>
        <dbReference type="SAM" id="MobiDB-lite"/>
    </source>
</evidence>
<dbReference type="Proteomes" id="UP000594008">
    <property type="component" value="Chromosome"/>
</dbReference>
<organism evidence="2 3">
    <name type="scientific">Streptomyces chromofuscus</name>
    <dbReference type="NCBI Taxonomy" id="42881"/>
    <lineage>
        <taxon>Bacteria</taxon>
        <taxon>Bacillati</taxon>
        <taxon>Actinomycetota</taxon>
        <taxon>Actinomycetes</taxon>
        <taxon>Kitasatosporales</taxon>
        <taxon>Streptomycetaceae</taxon>
        <taxon>Streptomyces</taxon>
    </lineage>
</organism>
<accession>A0A7M2T5V3</accession>
<evidence type="ECO:0000313" key="2">
    <source>
        <dbReference type="EMBL" id="QOV43068.1"/>
    </source>
</evidence>
<dbReference type="RefSeq" id="WP_189696658.1">
    <property type="nucleotide sequence ID" value="NZ_BMTA01000002.1"/>
</dbReference>